<dbReference type="EMBL" id="JACHXU010000006">
    <property type="protein sequence ID" value="MBB3206397.1"/>
    <property type="molecule type" value="Genomic_DNA"/>
</dbReference>
<organism evidence="1 2">
    <name type="scientific">Aporhodopirellula rubra</name>
    <dbReference type="NCBI Taxonomy" id="980271"/>
    <lineage>
        <taxon>Bacteria</taxon>
        <taxon>Pseudomonadati</taxon>
        <taxon>Planctomycetota</taxon>
        <taxon>Planctomycetia</taxon>
        <taxon>Pirellulales</taxon>
        <taxon>Pirellulaceae</taxon>
        <taxon>Aporhodopirellula</taxon>
    </lineage>
</organism>
<evidence type="ECO:0000313" key="1">
    <source>
        <dbReference type="EMBL" id="MBB3206397.1"/>
    </source>
</evidence>
<accession>A0A7W5DY97</accession>
<dbReference type="Proteomes" id="UP000536179">
    <property type="component" value="Unassembled WGS sequence"/>
</dbReference>
<dbReference type="AlphaFoldDB" id="A0A7W5DY97"/>
<dbReference type="RefSeq" id="WP_184304867.1">
    <property type="nucleotide sequence ID" value="NZ_JACHXU010000006.1"/>
</dbReference>
<comment type="caution">
    <text evidence="1">The sequence shown here is derived from an EMBL/GenBank/DDBJ whole genome shotgun (WGS) entry which is preliminary data.</text>
</comment>
<evidence type="ECO:0000313" key="2">
    <source>
        <dbReference type="Proteomes" id="UP000536179"/>
    </source>
</evidence>
<gene>
    <name evidence="1" type="ORF">FHS27_002206</name>
</gene>
<reference evidence="1 2" key="1">
    <citation type="submission" date="2020-08" db="EMBL/GenBank/DDBJ databases">
        <title>Genomic Encyclopedia of Type Strains, Phase III (KMG-III): the genomes of soil and plant-associated and newly described type strains.</title>
        <authorList>
            <person name="Whitman W."/>
        </authorList>
    </citation>
    <scope>NUCLEOTIDE SEQUENCE [LARGE SCALE GENOMIC DNA]</scope>
    <source>
        <strain evidence="1 2">CECT 8075</strain>
    </source>
</reference>
<sequence length="274" mass="31502">MDDSNLIAKFEKLGARATIRPLIENRWRLAPGPIVIDIGHDRRGEFFDIQATEDADVTVIDVQPRERHLLLMVRQSAERANDPVRKDKFLCGHDERHWFVAGVPETAPVSNVITAKESLKPELVRDRESGKKGKRTKRLRRKTDTFVRQGEWFFLPAGNVRVNEKLLLRNEPISRGLGSKPHVCEFLYRDGGTTVYVCGRHPSGLDTQEYRKLLKKNPQASKWNWRVMRRDPVVFVRGKVSHPDHATLRLDGWHRVAMNTENQSRAMAAVAFLD</sequence>
<keyword evidence="2" id="KW-1185">Reference proteome</keyword>
<protein>
    <submittedName>
        <fullName evidence="1">Uncharacterized protein</fullName>
    </submittedName>
</protein>
<name>A0A7W5DY97_9BACT</name>
<proteinExistence type="predicted"/>